<evidence type="ECO:0000313" key="13">
    <source>
        <dbReference type="EMBL" id="MST31880.1"/>
    </source>
</evidence>
<feature type="binding site" evidence="9">
    <location>
        <position position="19"/>
    </location>
    <ligand>
        <name>NADPH</name>
        <dbReference type="ChEBI" id="CHEBI:57783"/>
    </ligand>
</feature>
<feature type="binding site" evidence="9">
    <location>
        <position position="213"/>
    </location>
    <ligand>
        <name>1-deoxy-D-xylulose 5-phosphate</name>
        <dbReference type="ChEBI" id="CHEBI:57792"/>
    </ligand>
</feature>
<evidence type="ECO:0000256" key="6">
    <source>
        <dbReference type="ARBA" id="ARBA00023211"/>
    </source>
</evidence>
<feature type="binding site" evidence="9">
    <location>
        <position position="153"/>
    </location>
    <ligand>
        <name>1-deoxy-D-xylulose 5-phosphate</name>
        <dbReference type="ChEBI" id="CHEBI:57792"/>
    </ligand>
</feature>
<feature type="binding site" evidence="9">
    <location>
        <position position="20"/>
    </location>
    <ligand>
        <name>NADPH</name>
        <dbReference type="ChEBI" id="CHEBI:57783"/>
    </ligand>
</feature>
<dbReference type="SUPFAM" id="SSF69055">
    <property type="entry name" value="1-deoxy-D-xylulose-5-phosphate reductoisomerase, C-terminal domain"/>
    <property type="match status" value="1"/>
</dbReference>
<feature type="binding site" evidence="9">
    <location>
        <position position="127"/>
    </location>
    <ligand>
        <name>1-deoxy-D-xylulose 5-phosphate</name>
        <dbReference type="ChEBI" id="CHEBI:57792"/>
    </ligand>
</feature>
<evidence type="ECO:0000259" key="10">
    <source>
        <dbReference type="Pfam" id="PF02670"/>
    </source>
</evidence>
<feature type="binding site" evidence="9">
    <location>
        <position position="17"/>
    </location>
    <ligand>
        <name>NADPH</name>
        <dbReference type="ChEBI" id="CHEBI:57783"/>
    </ligand>
</feature>
<comment type="pathway">
    <text evidence="1 9">Isoprenoid biosynthesis; isopentenyl diphosphate biosynthesis via DXP pathway; isopentenyl diphosphate from 1-deoxy-D-xylulose 5-phosphate: step 1/6.</text>
</comment>
<dbReference type="InterPro" id="IPR013512">
    <property type="entry name" value="DXP_reductoisomerase_N"/>
</dbReference>
<comment type="cofactor">
    <cofactor evidence="9">
        <name>Mg(2+)</name>
        <dbReference type="ChEBI" id="CHEBI:18420"/>
    </cofactor>
    <cofactor evidence="9">
        <name>Mn(2+)</name>
        <dbReference type="ChEBI" id="CHEBI:29035"/>
    </cofactor>
</comment>
<comment type="similarity">
    <text evidence="2 9">Belongs to the DXR family.</text>
</comment>
<comment type="function">
    <text evidence="9">Catalyzes the NADPH-dependent rearrangement and reduction of 1-deoxy-D-xylulose-5-phosphate (DXP) to 2-C-methyl-D-erythritol 4-phosphate (MEP).</text>
</comment>
<keyword evidence="3 9" id="KW-0479">Metal-binding</keyword>
<feature type="binding site" evidence="9">
    <location>
        <position position="44"/>
    </location>
    <ligand>
        <name>NADPH</name>
        <dbReference type="ChEBI" id="CHEBI:57783"/>
    </ligand>
</feature>
<evidence type="ECO:0000256" key="8">
    <source>
        <dbReference type="ARBA" id="ARBA00048543"/>
    </source>
</evidence>
<feature type="binding site" evidence="9">
    <location>
        <position position="235"/>
    </location>
    <ligand>
        <name>Mn(2+)</name>
        <dbReference type="ChEBI" id="CHEBI:29035"/>
    </ligand>
</feature>
<evidence type="ECO:0000256" key="4">
    <source>
        <dbReference type="ARBA" id="ARBA00022857"/>
    </source>
</evidence>
<proteinExistence type="inferred from homology"/>
<comment type="caution">
    <text evidence="9">Lacks conserved residue(s) required for the propagation of feature annotation.</text>
</comment>
<keyword evidence="7 9" id="KW-0414">Isoprene biosynthesis</keyword>
<feature type="binding site" evidence="9">
    <location>
        <position position="219"/>
    </location>
    <ligand>
        <name>NADPH</name>
        <dbReference type="ChEBI" id="CHEBI:57783"/>
    </ligand>
</feature>
<dbReference type="EMBL" id="WJHE01000162">
    <property type="protein sequence ID" value="MST31880.1"/>
    <property type="molecule type" value="Genomic_DNA"/>
</dbReference>
<dbReference type="PANTHER" id="PTHR30525:SF0">
    <property type="entry name" value="1-DEOXY-D-XYLULOSE 5-PHOSPHATE REDUCTOISOMERASE, CHLOROPLASTIC"/>
    <property type="match status" value="1"/>
</dbReference>
<evidence type="ECO:0000256" key="3">
    <source>
        <dbReference type="ARBA" id="ARBA00022723"/>
    </source>
</evidence>
<dbReference type="Pfam" id="PF08436">
    <property type="entry name" value="DXP_redisom_C"/>
    <property type="match status" value="1"/>
</dbReference>
<dbReference type="EC" id="1.1.1.267" evidence="9"/>
<keyword evidence="9" id="KW-0460">Magnesium</keyword>
<feature type="binding site" evidence="9">
    <location>
        <position position="190"/>
    </location>
    <ligand>
        <name>1-deoxy-D-xylulose 5-phosphate</name>
        <dbReference type="ChEBI" id="CHEBI:57792"/>
    </ligand>
</feature>
<feature type="binding site" evidence="9">
    <location>
        <position position="154"/>
    </location>
    <ligand>
        <name>Mn(2+)</name>
        <dbReference type="ChEBI" id="CHEBI:29035"/>
    </ligand>
</feature>
<dbReference type="Gene3D" id="3.40.50.720">
    <property type="entry name" value="NAD(P)-binding Rossmann-like Domain"/>
    <property type="match status" value="1"/>
</dbReference>
<dbReference type="InterPro" id="IPR026877">
    <property type="entry name" value="DXPR_C"/>
</dbReference>
<gene>
    <name evidence="9" type="primary">dxr</name>
    <name evidence="13" type="ORF">GHK86_03955</name>
</gene>
<accession>A0ABW9QQS2</accession>
<feature type="binding site" evidence="9">
    <location>
        <position position="128"/>
    </location>
    <ligand>
        <name>NADPH</name>
        <dbReference type="ChEBI" id="CHEBI:57783"/>
    </ligand>
</feature>
<keyword evidence="5 9" id="KW-0560">Oxidoreductase</keyword>
<feature type="binding site" evidence="9">
    <location>
        <position position="232"/>
    </location>
    <ligand>
        <name>1-deoxy-D-xylulose 5-phosphate</name>
        <dbReference type="ChEBI" id="CHEBI:57792"/>
    </ligand>
</feature>
<dbReference type="SUPFAM" id="SSF55347">
    <property type="entry name" value="Glyceraldehyde-3-phosphate dehydrogenase-like, C-terminal domain"/>
    <property type="match status" value="1"/>
</dbReference>
<dbReference type="InterPro" id="IPR036169">
    <property type="entry name" value="DXPR_C_sf"/>
</dbReference>
<feature type="binding site" evidence="9">
    <location>
        <position position="126"/>
    </location>
    <ligand>
        <name>NADPH</name>
        <dbReference type="ChEBI" id="CHEBI:57783"/>
    </ligand>
</feature>
<evidence type="ECO:0000259" key="12">
    <source>
        <dbReference type="Pfam" id="PF13288"/>
    </source>
</evidence>
<feature type="domain" description="DXP reductoisomerase C-terminal" evidence="12">
    <location>
        <begin position="275"/>
        <end position="391"/>
    </location>
</feature>
<evidence type="ECO:0000256" key="1">
    <source>
        <dbReference type="ARBA" id="ARBA00005094"/>
    </source>
</evidence>
<dbReference type="GO" id="GO:0030604">
    <property type="term" value="F:1-deoxy-D-xylulose-5-phosphate reductoisomerase activity"/>
    <property type="evidence" value="ECO:0007669"/>
    <property type="project" value="UniProtKB-EC"/>
</dbReference>
<dbReference type="Gene3D" id="1.10.1740.10">
    <property type="match status" value="1"/>
</dbReference>
<protein>
    <recommendedName>
        <fullName evidence="9">1-deoxy-D-xylulose 5-phosphate reductoisomerase</fullName>
        <shortName evidence="9">DXP reductoisomerase</shortName>
        <ecNumber evidence="9">1.1.1.267</ecNumber>
    </recommendedName>
    <alternativeName>
        <fullName evidence="9">1-deoxyxylulose-5-phosphate reductoisomerase</fullName>
    </alternativeName>
    <alternativeName>
        <fullName evidence="9">2-C-methyl-D-erythritol 4-phosphate synthase</fullName>
    </alternativeName>
</protein>
<keyword evidence="4 9" id="KW-0521">NADP</keyword>
<evidence type="ECO:0000259" key="11">
    <source>
        <dbReference type="Pfam" id="PF08436"/>
    </source>
</evidence>
<dbReference type="InterPro" id="IPR036291">
    <property type="entry name" value="NAD(P)-bd_dom_sf"/>
</dbReference>
<dbReference type="Pfam" id="PF13288">
    <property type="entry name" value="DXPR_C"/>
    <property type="match status" value="1"/>
</dbReference>
<dbReference type="Proteomes" id="UP000437736">
    <property type="component" value="Unassembled WGS sequence"/>
</dbReference>
<dbReference type="PANTHER" id="PTHR30525">
    <property type="entry name" value="1-DEOXY-D-XYLULOSE 5-PHOSPHATE REDUCTOISOMERASE"/>
    <property type="match status" value="1"/>
</dbReference>
<feature type="binding site" evidence="9">
    <location>
        <position position="152"/>
    </location>
    <ligand>
        <name>Mn(2+)</name>
        <dbReference type="ChEBI" id="CHEBI:29035"/>
    </ligand>
</feature>
<evidence type="ECO:0000313" key="14">
    <source>
        <dbReference type="Proteomes" id="UP000437736"/>
    </source>
</evidence>
<evidence type="ECO:0000256" key="5">
    <source>
        <dbReference type="ARBA" id="ARBA00023002"/>
    </source>
</evidence>
<evidence type="ECO:0000256" key="9">
    <source>
        <dbReference type="HAMAP-Rule" id="MF_00183"/>
    </source>
</evidence>
<dbReference type="Pfam" id="PF02670">
    <property type="entry name" value="DXP_reductoisom"/>
    <property type="match status" value="1"/>
</dbReference>
<keyword evidence="6 9" id="KW-0464">Manganese</keyword>
<feature type="binding site" evidence="9">
    <location>
        <position position="18"/>
    </location>
    <ligand>
        <name>NADPH</name>
        <dbReference type="ChEBI" id="CHEBI:57783"/>
    </ligand>
</feature>
<comment type="caution">
    <text evidence="13">The sequence shown here is derived from an EMBL/GenBank/DDBJ whole genome shotgun (WGS) entry which is preliminary data.</text>
</comment>
<name>A0ABW9QQS2_9ACTN</name>
<feature type="domain" description="1-deoxy-D-xylulose 5-phosphate reductoisomerase C-terminal" evidence="11">
    <location>
        <begin position="148"/>
        <end position="243"/>
    </location>
</feature>
<reference evidence="13 14" key="1">
    <citation type="submission" date="2019-11" db="EMBL/GenBank/DDBJ databases">
        <title>Acidiferrimicrobium australis gen. nov., sp. nov., an acidophilic and obligately heterotrophic, member of the Actinobacteria that catalyses dissimilatory oxido- reduction of iron isolated from metal-rich acidic water in Chile.</title>
        <authorList>
            <person name="Gonzalez D."/>
            <person name="Huber K."/>
            <person name="Hedrich S."/>
            <person name="Rojas-Villalobos C."/>
            <person name="Quatrini R."/>
            <person name="Dinamarca M.A."/>
            <person name="Schwarz A."/>
            <person name="Canales C."/>
            <person name="Nancucheo I."/>
        </authorList>
    </citation>
    <scope>NUCLEOTIDE SEQUENCE [LARGE SCALE GENOMIC DNA]</scope>
    <source>
        <strain evidence="13 14">USS-CCA1</strain>
    </source>
</reference>
<evidence type="ECO:0000256" key="2">
    <source>
        <dbReference type="ARBA" id="ARBA00006825"/>
    </source>
</evidence>
<dbReference type="InterPro" id="IPR013644">
    <property type="entry name" value="DXP_reductoisomerase_C"/>
</dbReference>
<dbReference type="InterPro" id="IPR003821">
    <property type="entry name" value="DXP_reductoisomerase"/>
</dbReference>
<dbReference type="HAMAP" id="MF_00183">
    <property type="entry name" value="DXP_reductoisom"/>
    <property type="match status" value="1"/>
</dbReference>
<dbReference type="NCBIfam" id="TIGR00243">
    <property type="entry name" value="Dxr"/>
    <property type="match status" value="1"/>
</dbReference>
<evidence type="ECO:0000256" key="7">
    <source>
        <dbReference type="ARBA" id="ARBA00023229"/>
    </source>
</evidence>
<feature type="binding site" evidence="9">
    <location>
        <position position="231"/>
    </location>
    <ligand>
        <name>1-deoxy-D-xylulose 5-phosphate</name>
        <dbReference type="ChEBI" id="CHEBI:57792"/>
    </ligand>
</feature>
<sequence length="405" mass="42382">MPSPQAEPTTVSLVGSTGSIGTQAVDVITAEPGRYRVVALAASRSVERLAEQARRLRPDRVAIAEVDRAAELRAAVPAGTEVLAGEGALEAVSVDAQVVVNGVVGFAGLPVTLAALRAGRRLALANKESLIAGGPVVQAARATPGAEIVPVDSEHCAVHQCLRAILGERGMEALPHLPASPLRRVVLTASGGPFRGRRRQELAEVTVADALAHPTWSMGPKITVDSSTLMNKGLEVIEAHELFGVGYDDIDVVVHPQSIVHSMIETTDGATLAQLSMPDMRLPIGYALAYPDRIATAFGAIDWSGLSRLEFEAPDREAFPCLDLAYRAGRAGGSAPACLNGANEVAVDAFLGGRIRWVDIPDVIAAALDDYSPTEPTTVADVLDADRSGRDLALTAVARRVSAGR</sequence>
<dbReference type="SUPFAM" id="SSF51735">
    <property type="entry name" value="NAD(P)-binding Rossmann-fold domains"/>
    <property type="match status" value="1"/>
</dbReference>
<feature type="domain" description="1-deoxy-D-xylulose 5-phosphate reductoisomerase N-terminal" evidence="10">
    <location>
        <begin position="11"/>
        <end position="134"/>
    </location>
</feature>
<organism evidence="13 14">
    <name type="scientific">Acidiferrimicrobium australe</name>
    <dbReference type="NCBI Taxonomy" id="2664430"/>
    <lineage>
        <taxon>Bacteria</taxon>
        <taxon>Bacillati</taxon>
        <taxon>Actinomycetota</taxon>
        <taxon>Acidimicrobiia</taxon>
        <taxon>Acidimicrobiales</taxon>
        <taxon>Acidimicrobiaceae</taxon>
        <taxon>Acidiferrimicrobium</taxon>
    </lineage>
</organism>
<feature type="binding site" evidence="9">
    <location>
        <position position="154"/>
    </location>
    <ligand>
        <name>1-deoxy-D-xylulose 5-phosphate</name>
        <dbReference type="ChEBI" id="CHEBI:57792"/>
    </ligand>
</feature>
<feature type="binding site" evidence="9">
    <location>
        <position position="226"/>
    </location>
    <ligand>
        <name>1-deoxy-D-xylulose 5-phosphate</name>
        <dbReference type="ChEBI" id="CHEBI:57792"/>
    </ligand>
</feature>
<dbReference type="PIRSF" id="PIRSF006205">
    <property type="entry name" value="Dxp_reductismrs"/>
    <property type="match status" value="1"/>
</dbReference>
<feature type="binding site" evidence="9">
    <location>
        <position position="235"/>
    </location>
    <ligand>
        <name>1-deoxy-D-xylulose 5-phosphate</name>
        <dbReference type="ChEBI" id="CHEBI:57792"/>
    </ligand>
</feature>
<keyword evidence="14" id="KW-1185">Reference proteome</keyword>
<comment type="catalytic activity">
    <reaction evidence="8">
        <text>2-C-methyl-D-erythritol 4-phosphate + NADP(+) = 1-deoxy-D-xylulose 5-phosphate + NADPH + H(+)</text>
        <dbReference type="Rhea" id="RHEA:13717"/>
        <dbReference type="ChEBI" id="CHEBI:15378"/>
        <dbReference type="ChEBI" id="CHEBI:57783"/>
        <dbReference type="ChEBI" id="CHEBI:57792"/>
        <dbReference type="ChEBI" id="CHEBI:58262"/>
        <dbReference type="ChEBI" id="CHEBI:58349"/>
        <dbReference type="EC" id="1.1.1.267"/>
    </reaction>
    <physiologicalReaction direction="right-to-left" evidence="8">
        <dbReference type="Rhea" id="RHEA:13719"/>
    </physiologicalReaction>
</comment>